<keyword evidence="3" id="KW-1003">Cell membrane</keyword>
<organism evidence="12 13">
    <name type="scientific">Herbaspirillum frisingense</name>
    <dbReference type="NCBI Taxonomy" id="92645"/>
    <lineage>
        <taxon>Bacteria</taxon>
        <taxon>Pseudomonadati</taxon>
        <taxon>Pseudomonadota</taxon>
        <taxon>Betaproteobacteria</taxon>
        <taxon>Burkholderiales</taxon>
        <taxon>Oxalobacteraceae</taxon>
        <taxon>Herbaspirillum</taxon>
    </lineage>
</organism>
<dbReference type="PROSITE" id="PS00409">
    <property type="entry name" value="PROKAR_NTER_METHYL"/>
    <property type="match status" value="1"/>
</dbReference>
<sequence length="160" mass="17269">MRNRGFTLIELMVVLLIAGIVLAAGVPVLHNIIADQQLIAAGNAFFHSTSLTRSEALRHGRRADMTPADGRDWQNGWVIKVGERTVMTQPPLPDGITVAYTQGGELVAYQPGGRPVTRGSWYFRSGGAGNASRVVIINFLGRVRVCNPLADNSCARAVED</sequence>
<evidence type="ECO:0000313" key="13">
    <source>
        <dbReference type="Proteomes" id="UP000462435"/>
    </source>
</evidence>
<evidence type="ECO:0000256" key="5">
    <source>
        <dbReference type="ARBA" id="ARBA00022519"/>
    </source>
</evidence>
<comment type="caution">
    <text evidence="12">The sequence shown here is derived from an EMBL/GenBank/DDBJ whole genome shotgun (WGS) entry which is preliminary data.</text>
</comment>
<dbReference type="GO" id="GO:0015627">
    <property type="term" value="C:type II protein secretion system complex"/>
    <property type="evidence" value="ECO:0007669"/>
    <property type="project" value="InterPro"/>
</dbReference>
<reference evidence="13" key="1">
    <citation type="journal article" date="2020" name="MBio">
        <title>Horizontal gene transfer to a defensive symbiont with a reduced genome amongst a multipartite beetle microbiome.</title>
        <authorList>
            <person name="Waterworth S.C."/>
            <person name="Florez L.V."/>
            <person name="Rees E.R."/>
            <person name="Hertweck C."/>
            <person name="Kaltenpoth M."/>
            <person name="Kwan J.C."/>
        </authorList>
    </citation>
    <scope>NUCLEOTIDE SEQUENCE [LARGE SCALE GENOMIC DNA]</scope>
</reference>
<dbReference type="NCBIfam" id="TIGR02532">
    <property type="entry name" value="IV_pilin_GFxxxE"/>
    <property type="match status" value="1"/>
</dbReference>
<evidence type="ECO:0000256" key="10">
    <source>
        <dbReference type="ARBA" id="ARBA00030775"/>
    </source>
</evidence>
<accession>A0A7V8FX63</accession>
<evidence type="ECO:0000256" key="1">
    <source>
        <dbReference type="ARBA" id="ARBA00004377"/>
    </source>
</evidence>
<evidence type="ECO:0000256" key="6">
    <source>
        <dbReference type="ARBA" id="ARBA00022692"/>
    </source>
</evidence>
<keyword evidence="6" id="KW-0812">Transmembrane</keyword>
<dbReference type="InterPro" id="IPR012902">
    <property type="entry name" value="N_methyl_site"/>
</dbReference>
<evidence type="ECO:0000259" key="11">
    <source>
        <dbReference type="Pfam" id="PF12019"/>
    </source>
</evidence>
<gene>
    <name evidence="12" type="ORF">GAK35_01891</name>
</gene>
<evidence type="ECO:0000256" key="8">
    <source>
        <dbReference type="ARBA" id="ARBA00023136"/>
    </source>
</evidence>
<dbReference type="Pfam" id="PF07963">
    <property type="entry name" value="N_methyl"/>
    <property type="match status" value="1"/>
</dbReference>
<name>A0A7V8FX63_9BURK</name>
<keyword evidence="4" id="KW-0488">Methylation</keyword>
<dbReference type="GO" id="GO:0015628">
    <property type="term" value="P:protein secretion by the type II secretion system"/>
    <property type="evidence" value="ECO:0007669"/>
    <property type="project" value="InterPro"/>
</dbReference>
<dbReference type="InterPro" id="IPR022346">
    <property type="entry name" value="T2SS_GspH"/>
</dbReference>
<dbReference type="Pfam" id="PF12019">
    <property type="entry name" value="GspH"/>
    <property type="match status" value="1"/>
</dbReference>
<dbReference type="AlphaFoldDB" id="A0A7V8FX63"/>
<dbReference type="GO" id="GO:0005886">
    <property type="term" value="C:plasma membrane"/>
    <property type="evidence" value="ECO:0007669"/>
    <property type="project" value="UniProtKB-SubCell"/>
</dbReference>
<dbReference type="Gene3D" id="3.55.40.10">
    <property type="entry name" value="minor pseudopilin epsh domain"/>
    <property type="match status" value="1"/>
</dbReference>
<comment type="subcellular location">
    <subcellularLocation>
        <location evidence="1">Cell inner membrane</location>
        <topology evidence="1">Single-pass membrane protein</topology>
    </subcellularLocation>
</comment>
<dbReference type="InterPro" id="IPR045584">
    <property type="entry name" value="Pilin-like"/>
</dbReference>
<feature type="domain" description="General secretion pathway GspH" evidence="11">
    <location>
        <begin position="42"/>
        <end position="141"/>
    </location>
</feature>
<dbReference type="EMBL" id="WNDX01000048">
    <property type="protein sequence ID" value="KAF1044103.1"/>
    <property type="molecule type" value="Genomic_DNA"/>
</dbReference>
<evidence type="ECO:0000256" key="4">
    <source>
        <dbReference type="ARBA" id="ARBA00022481"/>
    </source>
</evidence>
<keyword evidence="8" id="KW-0472">Membrane</keyword>
<evidence type="ECO:0000256" key="9">
    <source>
        <dbReference type="ARBA" id="ARBA00025772"/>
    </source>
</evidence>
<dbReference type="Proteomes" id="UP000462435">
    <property type="component" value="Unassembled WGS sequence"/>
</dbReference>
<comment type="similarity">
    <text evidence="9">Belongs to the GSP H family.</text>
</comment>
<keyword evidence="7" id="KW-1133">Transmembrane helix</keyword>
<protein>
    <recommendedName>
        <fullName evidence="2">Type II secretion system protein H</fullName>
    </recommendedName>
    <alternativeName>
        <fullName evidence="10">General secretion pathway protein H</fullName>
    </alternativeName>
</protein>
<dbReference type="SUPFAM" id="SSF54523">
    <property type="entry name" value="Pili subunits"/>
    <property type="match status" value="1"/>
</dbReference>
<evidence type="ECO:0000313" key="12">
    <source>
        <dbReference type="EMBL" id="KAF1044103.1"/>
    </source>
</evidence>
<evidence type="ECO:0000256" key="2">
    <source>
        <dbReference type="ARBA" id="ARBA00021549"/>
    </source>
</evidence>
<keyword evidence="5" id="KW-0997">Cell inner membrane</keyword>
<proteinExistence type="inferred from homology"/>
<evidence type="ECO:0000256" key="7">
    <source>
        <dbReference type="ARBA" id="ARBA00022989"/>
    </source>
</evidence>
<evidence type="ECO:0000256" key="3">
    <source>
        <dbReference type="ARBA" id="ARBA00022475"/>
    </source>
</evidence>